<sequence>MIILNNTLFACRPCIILDHGQGCTHVANQGGLFSLSESILLKKPHYQTQPFIRQGDTFRLVVCTPEVKDTITVKHVEDQELLFNKFLNVNTKKKIGKQIFILNKETPALLQPTADGTIQMNISRIMHSMNQTEPFVVIRDADKIPKDMIPAYNQIIENAETAPVVIRPLQKAKKRQTVQLVKSIIGYQSKKSPKISTNTDRKPKSSVSFADSICDIEVELAEREAVKSRANSALKDDAIYEEATLGVGPSDRKYRDLRYGEAKSEASQETQNKTHSERSTQDNTSIGKRFVFGPNSTVASLTGEAPHVQVATKSVIDSPDLEKEINTQTKTKRSSSTILDAVSDSSSDDDLQALIDEIKISKQNTFASNQFKEEFSQAIHGEEDSHQILGTQTLQLLEEFTTSDTPKQFQLNKTGSAVPVSNVKSLAANFEKPSEPAPAPRIQYQPRPHISTNLLSVASPQPPLPQSLEMMAGSCNPAADLVSSPQDISSAGSLKFDEMLNFLNDAQHDMRTKLKSTRHIEREKRRLKSNF</sequence>
<dbReference type="EMBL" id="JAEUBG010000761">
    <property type="protein sequence ID" value="KAH3687525.1"/>
    <property type="molecule type" value="Genomic_DNA"/>
</dbReference>
<reference evidence="2" key="2">
    <citation type="submission" date="2021-01" db="EMBL/GenBank/DDBJ databases">
        <authorList>
            <person name="Schikora-Tamarit M.A."/>
        </authorList>
    </citation>
    <scope>NUCLEOTIDE SEQUENCE</scope>
    <source>
        <strain evidence="2">CBS2887</strain>
    </source>
</reference>
<feature type="region of interest" description="Disordered" evidence="1">
    <location>
        <begin position="258"/>
        <end position="289"/>
    </location>
</feature>
<keyword evidence="3" id="KW-1185">Reference proteome</keyword>
<protein>
    <submittedName>
        <fullName evidence="2">Uncharacterized protein</fullName>
    </submittedName>
</protein>
<evidence type="ECO:0000313" key="2">
    <source>
        <dbReference type="EMBL" id="KAH3687525.1"/>
    </source>
</evidence>
<dbReference type="AlphaFoldDB" id="A0A9P8QD64"/>
<reference evidence="2" key="1">
    <citation type="journal article" date="2021" name="Open Biol.">
        <title>Shared evolutionary footprints suggest mitochondrial oxidative damage underlies multiple complex I losses in fungi.</title>
        <authorList>
            <person name="Schikora-Tamarit M.A."/>
            <person name="Marcet-Houben M."/>
            <person name="Nosek J."/>
            <person name="Gabaldon T."/>
        </authorList>
    </citation>
    <scope>NUCLEOTIDE SEQUENCE</scope>
    <source>
        <strain evidence="2">CBS2887</strain>
    </source>
</reference>
<feature type="compositionally biased region" description="Polar residues" evidence="1">
    <location>
        <begin position="326"/>
        <end position="338"/>
    </location>
</feature>
<feature type="compositionally biased region" description="Basic and acidic residues" evidence="1">
    <location>
        <begin position="258"/>
        <end position="280"/>
    </location>
</feature>
<organism evidence="2 3">
    <name type="scientific">Wickerhamomyces pijperi</name>
    <name type="common">Yeast</name>
    <name type="synonym">Pichia pijperi</name>
    <dbReference type="NCBI Taxonomy" id="599730"/>
    <lineage>
        <taxon>Eukaryota</taxon>
        <taxon>Fungi</taxon>
        <taxon>Dikarya</taxon>
        <taxon>Ascomycota</taxon>
        <taxon>Saccharomycotina</taxon>
        <taxon>Saccharomycetes</taxon>
        <taxon>Phaffomycetales</taxon>
        <taxon>Wickerhamomycetaceae</taxon>
        <taxon>Wickerhamomyces</taxon>
    </lineage>
</organism>
<proteinExistence type="predicted"/>
<dbReference type="OrthoDB" id="3981212at2759"/>
<name>A0A9P8QD64_WICPI</name>
<gene>
    <name evidence="2" type="ORF">WICPIJ_001487</name>
</gene>
<comment type="caution">
    <text evidence="2">The sequence shown here is derived from an EMBL/GenBank/DDBJ whole genome shotgun (WGS) entry which is preliminary data.</text>
</comment>
<accession>A0A9P8QD64</accession>
<dbReference type="Proteomes" id="UP000774326">
    <property type="component" value="Unassembled WGS sequence"/>
</dbReference>
<evidence type="ECO:0000256" key="1">
    <source>
        <dbReference type="SAM" id="MobiDB-lite"/>
    </source>
</evidence>
<feature type="region of interest" description="Disordered" evidence="1">
    <location>
        <begin position="324"/>
        <end position="346"/>
    </location>
</feature>
<evidence type="ECO:0000313" key="3">
    <source>
        <dbReference type="Proteomes" id="UP000774326"/>
    </source>
</evidence>